<organism evidence="1">
    <name type="scientific">marine sediment metagenome</name>
    <dbReference type="NCBI Taxonomy" id="412755"/>
    <lineage>
        <taxon>unclassified sequences</taxon>
        <taxon>metagenomes</taxon>
        <taxon>ecological metagenomes</taxon>
    </lineage>
</organism>
<comment type="caution">
    <text evidence="1">The sequence shown here is derived from an EMBL/GenBank/DDBJ whole genome shotgun (WGS) entry which is preliminary data.</text>
</comment>
<proteinExistence type="predicted"/>
<sequence>MDKNKLDKKILKFAFDDYEICYYANYIRKKSLYSKNKLFY</sequence>
<dbReference type="EMBL" id="BARU01019452">
    <property type="protein sequence ID" value="GAH52875.1"/>
    <property type="molecule type" value="Genomic_DNA"/>
</dbReference>
<evidence type="ECO:0000313" key="1">
    <source>
        <dbReference type="EMBL" id="GAH52875.1"/>
    </source>
</evidence>
<accession>X1H722</accession>
<protein>
    <submittedName>
        <fullName evidence="1">Uncharacterized protein</fullName>
    </submittedName>
</protein>
<reference evidence="1" key="1">
    <citation type="journal article" date="2014" name="Front. Microbiol.">
        <title>High frequency of phylogenetically diverse reductive dehalogenase-homologous genes in deep subseafloor sedimentary metagenomes.</title>
        <authorList>
            <person name="Kawai M."/>
            <person name="Futagami T."/>
            <person name="Toyoda A."/>
            <person name="Takaki Y."/>
            <person name="Nishi S."/>
            <person name="Hori S."/>
            <person name="Arai W."/>
            <person name="Tsubouchi T."/>
            <person name="Morono Y."/>
            <person name="Uchiyama I."/>
            <person name="Ito T."/>
            <person name="Fujiyama A."/>
            <person name="Inagaki F."/>
            <person name="Takami H."/>
        </authorList>
    </citation>
    <scope>NUCLEOTIDE SEQUENCE</scope>
    <source>
        <strain evidence="1">Expedition CK06-06</strain>
    </source>
</reference>
<name>X1H722_9ZZZZ</name>
<gene>
    <name evidence="1" type="ORF">S03H2_32030</name>
</gene>
<dbReference type="AlphaFoldDB" id="X1H722"/>